<name>A0A9P6TVI6_9FUNG</name>
<gene>
    <name evidence="2" type="ORF">DFQ27_001622</name>
</gene>
<dbReference type="Proteomes" id="UP000807716">
    <property type="component" value="Unassembled WGS sequence"/>
</dbReference>
<feature type="non-terminal residue" evidence="2">
    <location>
        <position position="1"/>
    </location>
</feature>
<feature type="compositionally biased region" description="Low complexity" evidence="1">
    <location>
        <begin position="10"/>
        <end position="19"/>
    </location>
</feature>
<evidence type="ECO:0000313" key="2">
    <source>
        <dbReference type="EMBL" id="KAG0247762.1"/>
    </source>
</evidence>
<dbReference type="AlphaFoldDB" id="A0A9P6TVI6"/>
<sequence length="80" mass="9148">DGEDDGTSGGPTFTPPTFDIRAEHINKISHTISTRERRKRRVKRQNPATKAAYQEVSKAHNCHGRCRTLKDIHDVRIVRL</sequence>
<feature type="region of interest" description="Disordered" evidence="1">
    <location>
        <begin position="1"/>
        <end position="56"/>
    </location>
</feature>
<proteinExistence type="predicted"/>
<evidence type="ECO:0000313" key="3">
    <source>
        <dbReference type="Proteomes" id="UP000807716"/>
    </source>
</evidence>
<protein>
    <submittedName>
        <fullName evidence="2">Uncharacterized protein</fullName>
    </submittedName>
</protein>
<evidence type="ECO:0000256" key="1">
    <source>
        <dbReference type="SAM" id="MobiDB-lite"/>
    </source>
</evidence>
<keyword evidence="3" id="KW-1185">Reference proteome</keyword>
<accession>A0A9P6TVI6</accession>
<organism evidence="2 3">
    <name type="scientific">Actinomortierella ambigua</name>
    <dbReference type="NCBI Taxonomy" id="1343610"/>
    <lineage>
        <taxon>Eukaryota</taxon>
        <taxon>Fungi</taxon>
        <taxon>Fungi incertae sedis</taxon>
        <taxon>Mucoromycota</taxon>
        <taxon>Mortierellomycotina</taxon>
        <taxon>Mortierellomycetes</taxon>
        <taxon>Mortierellales</taxon>
        <taxon>Mortierellaceae</taxon>
        <taxon>Actinomortierella</taxon>
    </lineage>
</organism>
<reference evidence="2" key="1">
    <citation type="journal article" date="2020" name="Fungal Divers.">
        <title>Resolving the Mortierellaceae phylogeny through synthesis of multi-gene phylogenetics and phylogenomics.</title>
        <authorList>
            <person name="Vandepol N."/>
            <person name="Liber J."/>
            <person name="Desiro A."/>
            <person name="Na H."/>
            <person name="Kennedy M."/>
            <person name="Barry K."/>
            <person name="Grigoriev I.V."/>
            <person name="Miller A.N."/>
            <person name="O'Donnell K."/>
            <person name="Stajich J.E."/>
            <person name="Bonito G."/>
        </authorList>
    </citation>
    <scope>NUCLEOTIDE SEQUENCE</scope>
    <source>
        <strain evidence="2">BC1065</strain>
    </source>
</reference>
<dbReference type="EMBL" id="JAAAJB010001550">
    <property type="protein sequence ID" value="KAG0247762.1"/>
    <property type="molecule type" value="Genomic_DNA"/>
</dbReference>
<comment type="caution">
    <text evidence="2">The sequence shown here is derived from an EMBL/GenBank/DDBJ whole genome shotgun (WGS) entry which is preliminary data.</text>
</comment>
<feature type="non-terminal residue" evidence="2">
    <location>
        <position position="80"/>
    </location>
</feature>